<dbReference type="RefSeq" id="WP_139176732.1">
    <property type="nucleotide sequence ID" value="NZ_FOCT01000003.1"/>
</dbReference>
<dbReference type="Proteomes" id="UP000183898">
    <property type="component" value="Unassembled WGS sequence"/>
</dbReference>
<keyword evidence="1" id="KW-0812">Transmembrane</keyword>
<sequence length="248" mass="27414">MDTQGNSCSNRDILAAPPLDSPQQELNLFWLIVGGGFLLSLIRDSWLLLVALGFFVYWCIQRSKDAERTKYLRAYEFPAPVPERVRKRYPHLSEEQLSLVMLGLRQYFILCNAARGGRVSMPSHAVDAAWHEFILFTREYAEFCNKGLNRFLHHVPASGAPAATASTSGADAGMKTAWRLACKWERIDPRKPERLPFLFEIDARLLIPDGFRHSLDNDYAVDGNQASEGGEGASGEGSGCGCGGCDGG</sequence>
<keyword evidence="1" id="KW-0472">Membrane</keyword>
<keyword evidence="1" id="KW-1133">Transmembrane helix</keyword>
<protein>
    <submittedName>
        <fullName evidence="2">Uncharacterized protein</fullName>
    </submittedName>
</protein>
<dbReference type="AlphaFoldDB" id="A0A1H8EUM9"/>
<evidence type="ECO:0000256" key="1">
    <source>
        <dbReference type="SAM" id="Phobius"/>
    </source>
</evidence>
<reference evidence="2 3" key="1">
    <citation type="submission" date="2016-10" db="EMBL/GenBank/DDBJ databases">
        <authorList>
            <person name="de Groot N.N."/>
        </authorList>
    </citation>
    <scope>NUCLEOTIDE SEQUENCE [LARGE SCALE GENOMIC DNA]</scope>
    <source>
        <strain evidence="2 3">Nl18</strain>
    </source>
</reference>
<evidence type="ECO:0000313" key="3">
    <source>
        <dbReference type="Proteomes" id="UP000183898"/>
    </source>
</evidence>
<evidence type="ECO:0000313" key="2">
    <source>
        <dbReference type="EMBL" id="SEN23175.1"/>
    </source>
</evidence>
<dbReference type="EMBL" id="FOCT01000003">
    <property type="protein sequence ID" value="SEN23175.1"/>
    <property type="molecule type" value="Genomic_DNA"/>
</dbReference>
<organism evidence="2 3">
    <name type="scientific">Nitrosospira multiformis</name>
    <dbReference type="NCBI Taxonomy" id="1231"/>
    <lineage>
        <taxon>Bacteria</taxon>
        <taxon>Pseudomonadati</taxon>
        <taxon>Pseudomonadota</taxon>
        <taxon>Betaproteobacteria</taxon>
        <taxon>Nitrosomonadales</taxon>
        <taxon>Nitrosomonadaceae</taxon>
        <taxon>Nitrosospira</taxon>
    </lineage>
</organism>
<name>A0A1H8EUM9_9PROT</name>
<gene>
    <name evidence="2" type="ORF">SAMN05216404_103152</name>
</gene>
<proteinExistence type="predicted"/>
<accession>A0A1H8EUM9</accession>
<feature type="transmembrane region" description="Helical" evidence="1">
    <location>
        <begin position="28"/>
        <end position="60"/>
    </location>
</feature>